<dbReference type="FunFam" id="3.40.605.10:FF:000007">
    <property type="entry name" value="NAD/NADP-dependent betaine aldehyde dehydrogenase"/>
    <property type="match status" value="1"/>
</dbReference>
<reference evidence="5 6" key="1">
    <citation type="submission" date="2017-11" db="EMBL/GenBank/DDBJ databases">
        <title>Isolation and Characterization of Methanofollis Species from Methane Seep Offshore SW Taiwan.</title>
        <authorList>
            <person name="Teng N.-H."/>
            <person name="Lai M.-C."/>
            <person name="Chen S.-C."/>
        </authorList>
    </citation>
    <scope>NUCLEOTIDE SEQUENCE [LARGE SCALE GENOMIC DNA]</scope>
    <source>
        <strain evidence="5 6">FWC-SCC2</strain>
    </source>
</reference>
<dbReference type="AlphaFoldDB" id="A0A483CSE5"/>
<dbReference type="Gene3D" id="3.40.605.10">
    <property type="entry name" value="Aldehyde Dehydrogenase, Chain A, domain 1"/>
    <property type="match status" value="1"/>
</dbReference>
<dbReference type="InterPro" id="IPR016160">
    <property type="entry name" value="Ald_DH_CS_CYS"/>
</dbReference>
<evidence type="ECO:0000259" key="4">
    <source>
        <dbReference type="Pfam" id="PF00171"/>
    </source>
</evidence>
<dbReference type="InterPro" id="IPR015590">
    <property type="entry name" value="Aldehyde_DH_dom"/>
</dbReference>
<dbReference type="PANTHER" id="PTHR11699">
    <property type="entry name" value="ALDEHYDE DEHYDROGENASE-RELATED"/>
    <property type="match status" value="1"/>
</dbReference>
<dbReference type="FunFam" id="3.40.309.10:FF:000009">
    <property type="entry name" value="Aldehyde dehydrogenase A"/>
    <property type="match status" value="1"/>
</dbReference>
<organism evidence="5 6">
    <name type="scientific">Methanofollis fontis</name>
    <dbReference type="NCBI Taxonomy" id="2052832"/>
    <lineage>
        <taxon>Archaea</taxon>
        <taxon>Methanobacteriati</taxon>
        <taxon>Methanobacteriota</taxon>
        <taxon>Stenosarchaea group</taxon>
        <taxon>Methanomicrobia</taxon>
        <taxon>Methanomicrobiales</taxon>
        <taxon>Methanomicrobiaceae</taxon>
        <taxon>Methanofollis</taxon>
    </lineage>
</organism>
<dbReference type="InterPro" id="IPR016162">
    <property type="entry name" value="Ald_DH_N"/>
</dbReference>
<accession>A0A483CSE5</accession>
<dbReference type="InterPro" id="IPR016161">
    <property type="entry name" value="Ald_DH/histidinol_DH"/>
</dbReference>
<feature type="domain" description="Aldehyde dehydrogenase" evidence="4">
    <location>
        <begin position="10"/>
        <end position="466"/>
    </location>
</feature>
<dbReference type="PROSITE" id="PS00070">
    <property type="entry name" value="ALDEHYDE_DEHYDR_CYS"/>
    <property type="match status" value="1"/>
</dbReference>
<dbReference type="Gene3D" id="3.40.309.10">
    <property type="entry name" value="Aldehyde Dehydrogenase, Chain A, domain 2"/>
    <property type="match status" value="1"/>
</dbReference>
<comment type="caution">
    <text evidence="5">The sequence shown here is derived from an EMBL/GenBank/DDBJ whole genome shotgun (WGS) entry which is preliminary data.</text>
</comment>
<dbReference type="EMBL" id="PGCL01000003">
    <property type="protein sequence ID" value="TAJ44121.1"/>
    <property type="molecule type" value="Genomic_DNA"/>
</dbReference>
<evidence type="ECO:0000256" key="1">
    <source>
        <dbReference type="ARBA" id="ARBA00009986"/>
    </source>
</evidence>
<dbReference type="InterPro" id="IPR016163">
    <property type="entry name" value="Ald_DH_C"/>
</dbReference>
<name>A0A483CSE5_9EURY</name>
<proteinExistence type="inferred from homology"/>
<evidence type="ECO:0000256" key="2">
    <source>
        <dbReference type="ARBA" id="ARBA00011881"/>
    </source>
</evidence>
<dbReference type="Pfam" id="PF00171">
    <property type="entry name" value="Aldedh"/>
    <property type="match status" value="1"/>
</dbReference>
<comment type="similarity">
    <text evidence="1">Belongs to the aldehyde dehydrogenase family.</text>
</comment>
<keyword evidence="3" id="KW-0560">Oxidoreductase</keyword>
<dbReference type="Proteomes" id="UP000292580">
    <property type="component" value="Unassembled WGS sequence"/>
</dbReference>
<protein>
    <submittedName>
        <fullName evidence="5">Aldehyde dehydrogenase</fullName>
    </submittedName>
</protein>
<keyword evidence="6" id="KW-1185">Reference proteome</keyword>
<gene>
    <name evidence="5" type="ORF">CUJ86_08805</name>
</gene>
<evidence type="ECO:0000313" key="6">
    <source>
        <dbReference type="Proteomes" id="UP000292580"/>
    </source>
</evidence>
<evidence type="ECO:0000313" key="5">
    <source>
        <dbReference type="EMBL" id="TAJ44121.1"/>
    </source>
</evidence>
<dbReference type="GO" id="GO:0016620">
    <property type="term" value="F:oxidoreductase activity, acting on the aldehyde or oxo group of donors, NAD or NADP as acceptor"/>
    <property type="evidence" value="ECO:0007669"/>
    <property type="project" value="InterPro"/>
</dbReference>
<sequence>MMKMLIGGAWSDATAGRRLGVVNPATWEEIDQVPLGGPDDAGAAVEAAADALRGWGDLPVLERAGRLTRTASLVREETERLAALLVSEQGKPLREARDEIRGFAHILEYYAGLASSLRGDAVRTGAYGRIITEKRPIGVCAAIVPWNMPVIIAGWKIGPALMAGNTLVLKPASNTPLTTLAIGELFVRAGLPPGVLNIVTGPGESLGEALVTHPGVRKVSFTGATDTGRHIAEAAAPTMKYLTLELGGSDPMIVCDDADLDAAANGAVAARFYNCGQTCTAVKRVYVFSEIAERFRERVAQRVEEITVGNGMEKGVRMGPLSNAAGYTHIEQIVDEMKGEAEIIAGGERQGDRGWFYRPTVICGCSPDALPLREEVFGPVLPIVEVETLDEAITEANSTRYGLGASIWTNSLSRTEQGCRELEAGIVWVNQHLKIPPEAPFGGVKGSGIGRENGPGALDRYTEERSILVRI</sequence>
<dbReference type="SUPFAM" id="SSF53720">
    <property type="entry name" value="ALDH-like"/>
    <property type="match status" value="1"/>
</dbReference>
<evidence type="ECO:0000256" key="3">
    <source>
        <dbReference type="ARBA" id="ARBA00023002"/>
    </source>
</evidence>
<comment type="subunit">
    <text evidence="2">Homotetramer.</text>
</comment>